<protein>
    <recommendedName>
        <fullName evidence="3">Carboxymuconolactone decarboxylase-like domain-containing protein</fullName>
    </recommendedName>
</protein>
<evidence type="ECO:0008006" key="3">
    <source>
        <dbReference type="Google" id="ProtNLM"/>
    </source>
</evidence>
<accession>A0ABY5GK95</accession>
<organism evidence="1 2">
    <name type="scientific">Photobacterium atrarenae</name>
    <dbReference type="NCBI Taxonomy" id="865757"/>
    <lineage>
        <taxon>Bacteria</taxon>
        <taxon>Pseudomonadati</taxon>
        <taxon>Pseudomonadota</taxon>
        <taxon>Gammaproteobacteria</taxon>
        <taxon>Vibrionales</taxon>
        <taxon>Vibrionaceae</taxon>
        <taxon>Photobacterium</taxon>
    </lineage>
</organism>
<dbReference type="Gene3D" id="1.20.1290.10">
    <property type="entry name" value="AhpD-like"/>
    <property type="match status" value="1"/>
</dbReference>
<proteinExistence type="predicted"/>
<name>A0ABY5GK95_9GAMM</name>
<evidence type="ECO:0000313" key="2">
    <source>
        <dbReference type="Proteomes" id="UP001057998"/>
    </source>
</evidence>
<dbReference type="Proteomes" id="UP001057998">
    <property type="component" value="Chromosome 2"/>
</dbReference>
<reference evidence="1" key="1">
    <citation type="submission" date="2022-07" db="EMBL/GenBank/DDBJ databases">
        <title>Genome sequencing of Photobacterium atrarenae GJH2-4.</title>
        <authorList>
            <person name="Park S.-J."/>
        </authorList>
    </citation>
    <scope>NUCLEOTIDE SEQUENCE</scope>
    <source>
        <strain evidence="1">GJH2-4</strain>
    </source>
</reference>
<sequence length="189" mass="21013">MIRYTFNKMLLALKNRYDYDVRYQQDILATNLGAFLKFMGFQTMASHSGNVPAGPLYAARIRAILSEDCGPCTQLVVDMALEAKVSPDIVQAIIDQDLDKLPKEIALVVQFTELVLAHNPEADDLREKVRDLWGNQGLITLGFAISAYRVYPALKYTLGYGKACSRILVSESAFAPNRDAAPDREAEHG</sequence>
<gene>
    <name evidence="1" type="ORF">NNL38_21185</name>
</gene>
<dbReference type="RefSeq" id="WP_255390853.1">
    <property type="nucleotide sequence ID" value="NZ_CP101509.1"/>
</dbReference>
<evidence type="ECO:0000313" key="1">
    <source>
        <dbReference type="EMBL" id="UTV29535.1"/>
    </source>
</evidence>
<dbReference type="InterPro" id="IPR029032">
    <property type="entry name" value="AhpD-like"/>
</dbReference>
<dbReference type="SUPFAM" id="SSF69118">
    <property type="entry name" value="AhpD-like"/>
    <property type="match status" value="1"/>
</dbReference>
<dbReference type="EMBL" id="CP101509">
    <property type="protein sequence ID" value="UTV29535.1"/>
    <property type="molecule type" value="Genomic_DNA"/>
</dbReference>
<keyword evidence="2" id="KW-1185">Reference proteome</keyword>